<reference evidence="2 3" key="1">
    <citation type="submission" date="2019-06" db="EMBL/GenBank/DDBJ databases">
        <title>WGS assembly of Gossypium darwinii.</title>
        <authorList>
            <person name="Chen Z.J."/>
            <person name="Sreedasyam A."/>
            <person name="Ando A."/>
            <person name="Song Q."/>
            <person name="De L."/>
            <person name="Hulse-Kemp A."/>
            <person name="Ding M."/>
            <person name="Ye W."/>
            <person name="Kirkbride R."/>
            <person name="Jenkins J."/>
            <person name="Plott C."/>
            <person name="Lovell J."/>
            <person name="Lin Y.-M."/>
            <person name="Vaughn R."/>
            <person name="Liu B."/>
            <person name="Li W."/>
            <person name="Simpson S."/>
            <person name="Scheffler B."/>
            <person name="Saski C."/>
            <person name="Grover C."/>
            <person name="Hu G."/>
            <person name="Conover J."/>
            <person name="Carlson J."/>
            <person name="Shu S."/>
            <person name="Boston L."/>
            <person name="Williams M."/>
            <person name="Peterson D."/>
            <person name="Mcgee K."/>
            <person name="Jones D."/>
            <person name="Wendel J."/>
            <person name="Stelly D."/>
            <person name="Grimwood J."/>
            <person name="Schmutz J."/>
        </authorList>
    </citation>
    <scope>NUCLEOTIDE SEQUENCE [LARGE SCALE GENOMIC DNA]</scope>
    <source>
        <strain evidence="2">1808015.09</strain>
    </source>
</reference>
<evidence type="ECO:0000313" key="2">
    <source>
        <dbReference type="EMBL" id="TYG97735.1"/>
    </source>
</evidence>
<evidence type="ECO:0000256" key="1">
    <source>
        <dbReference type="SAM" id="SignalP"/>
    </source>
</evidence>
<keyword evidence="1" id="KW-0732">Signal</keyword>
<feature type="signal peptide" evidence="1">
    <location>
        <begin position="1"/>
        <end position="25"/>
    </location>
</feature>
<dbReference type="Proteomes" id="UP000323506">
    <property type="component" value="Chromosome A10"/>
</dbReference>
<accession>A0A5D2EWI7</accession>
<dbReference type="EMBL" id="CM017697">
    <property type="protein sequence ID" value="TYG97735.1"/>
    <property type="molecule type" value="Genomic_DNA"/>
</dbReference>
<gene>
    <name evidence="2" type="ORF">ES288_A10G061600v1</name>
</gene>
<proteinExistence type="predicted"/>
<organism evidence="2 3">
    <name type="scientific">Gossypium darwinii</name>
    <name type="common">Darwin's cotton</name>
    <name type="synonym">Gossypium barbadense var. darwinii</name>
    <dbReference type="NCBI Taxonomy" id="34276"/>
    <lineage>
        <taxon>Eukaryota</taxon>
        <taxon>Viridiplantae</taxon>
        <taxon>Streptophyta</taxon>
        <taxon>Embryophyta</taxon>
        <taxon>Tracheophyta</taxon>
        <taxon>Spermatophyta</taxon>
        <taxon>Magnoliopsida</taxon>
        <taxon>eudicotyledons</taxon>
        <taxon>Gunneridae</taxon>
        <taxon>Pentapetalae</taxon>
        <taxon>rosids</taxon>
        <taxon>malvids</taxon>
        <taxon>Malvales</taxon>
        <taxon>Malvaceae</taxon>
        <taxon>Malvoideae</taxon>
        <taxon>Gossypium</taxon>
    </lineage>
</organism>
<evidence type="ECO:0000313" key="3">
    <source>
        <dbReference type="Proteomes" id="UP000323506"/>
    </source>
</evidence>
<name>A0A5D2EWI7_GOSDA</name>
<sequence>MTSSLFLSLLPLCVVFLCQKHRFQAVRWRHVACHQHPPWPYGQRVGPPRVNYADDGFGWIWNSDGKRSPS</sequence>
<dbReference type="AlphaFoldDB" id="A0A5D2EWI7"/>
<feature type="chain" id="PRO_5022881097" description="Secreted protein" evidence="1">
    <location>
        <begin position="26"/>
        <end position="70"/>
    </location>
</feature>
<protein>
    <recommendedName>
        <fullName evidence="4">Secreted protein</fullName>
    </recommendedName>
</protein>
<evidence type="ECO:0008006" key="4">
    <source>
        <dbReference type="Google" id="ProtNLM"/>
    </source>
</evidence>
<keyword evidence="3" id="KW-1185">Reference proteome</keyword>